<comment type="caution">
    <text evidence="1">The sequence shown here is derived from an EMBL/GenBank/DDBJ whole genome shotgun (WGS) entry which is preliminary data.</text>
</comment>
<dbReference type="Proteomes" id="UP000608522">
    <property type="component" value="Unassembled WGS sequence"/>
</dbReference>
<accession>A0ABQ3T3R5</accession>
<protein>
    <submittedName>
        <fullName evidence="1">Uncharacterized protein</fullName>
    </submittedName>
</protein>
<dbReference type="Pfam" id="PF19817">
    <property type="entry name" value="DUF6300"/>
    <property type="match status" value="1"/>
</dbReference>
<organism evidence="1 2">
    <name type="scientific">Streptomyces spororaveus</name>
    <dbReference type="NCBI Taxonomy" id="284039"/>
    <lineage>
        <taxon>Bacteria</taxon>
        <taxon>Bacillati</taxon>
        <taxon>Actinomycetota</taxon>
        <taxon>Actinomycetes</taxon>
        <taxon>Kitasatosporales</taxon>
        <taxon>Streptomycetaceae</taxon>
        <taxon>Streptomyces</taxon>
    </lineage>
</organism>
<keyword evidence="2" id="KW-1185">Reference proteome</keyword>
<evidence type="ECO:0000313" key="1">
    <source>
        <dbReference type="EMBL" id="GHI75009.1"/>
    </source>
</evidence>
<sequence length="91" mass="10160">MLAARFPHRWQNGSGQDVHGIREAVLCGVCDQGPPVVNELLALFAGQEQFGPGGLARLGELLDRWLAQAQQVQADEERLDRERLLWVRGEL</sequence>
<dbReference type="EMBL" id="BNED01000004">
    <property type="protein sequence ID" value="GHI75009.1"/>
    <property type="molecule type" value="Genomic_DNA"/>
</dbReference>
<evidence type="ECO:0000313" key="2">
    <source>
        <dbReference type="Proteomes" id="UP000608522"/>
    </source>
</evidence>
<proteinExistence type="predicted"/>
<reference evidence="2" key="1">
    <citation type="submission" date="2023-07" db="EMBL/GenBank/DDBJ databases">
        <title>Whole genome shotgun sequence of Streptomyces spororaveus NBRC 15456.</title>
        <authorList>
            <person name="Komaki H."/>
            <person name="Tamura T."/>
        </authorList>
    </citation>
    <scope>NUCLEOTIDE SEQUENCE [LARGE SCALE GENOMIC DNA]</scope>
    <source>
        <strain evidence="2">NBRC 15456</strain>
    </source>
</reference>
<name>A0ABQ3T3R5_9ACTN</name>
<dbReference type="InterPro" id="IPR046267">
    <property type="entry name" value="DUF6300"/>
</dbReference>
<gene>
    <name evidence="1" type="ORF">Sspor_05700</name>
</gene>